<proteinExistence type="predicted"/>
<organism evidence="2">
    <name type="scientific">Treponema denticola H-22</name>
    <dbReference type="NCBI Taxonomy" id="999432"/>
    <lineage>
        <taxon>Bacteria</taxon>
        <taxon>Pseudomonadati</taxon>
        <taxon>Spirochaetota</taxon>
        <taxon>Spirochaetia</taxon>
        <taxon>Spirochaetales</taxon>
        <taxon>Treponemataceae</taxon>
        <taxon>Treponema</taxon>
    </lineage>
</organism>
<dbReference type="PATRIC" id="fig|999432.5.peg.284"/>
<keyword evidence="1" id="KW-1133">Transmembrane helix</keyword>
<dbReference type="RefSeq" id="WP_002682871.1">
    <property type="nucleotide sequence ID" value="NZ_CM001795.1"/>
</dbReference>
<feature type="transmembrane region" description="Helical" evidence="1">
    <location>
        <begin position="55"/>
        <end position="75"/>
    </location>
</feature>
<accession>A0A0E2EKI1</accession>
<keyword evidence="1" id="KW-0472">Membrane</keyword>
<feature type="transmembrane region" description="Helical" evidence="1">
    <location>
        <begin position="171"/>
        <end position="191"/>
    </location>
</feature>
<dbReference type="HOGENOM" id="CLU_1354106_0_0_12"/>
<dbReference type="AlphaFoldDB" id="A0A0E2EKI1"/>
<feature type="transmembrane region" description="Helical" evidence="1">
    <location>
        <begin position="121"/>
        <end position="139"/>
    </location>
</feature>
<dbReference type="EMBL" id="AGDV01000001">
    <property type="protein sequence ID" value="EMB36083.1"/>
    <property type="molecule type" value="Genomic_DNA"/>
</dbReference>
<comment type="caution">
    <text evidence="2">The sequence shown here is derived from an EMBL/GenBank/DDBJ whole genome shotgun (WGS) entry which is preliminary data.</text>
</comment>
<protein>
    <submittedName>
        <fullName evidence="2">Uncharacterized protein</fullName>
    </submittedName>
</protein>
<sequence length="201" mass="21942">MNDKEIKERLALISALTEDVQEGLEDMIVPFLLYGITIPIGTFISYFLAKSGFSLFIPLLWLFIMTACQLFLALFMKRKQKIKIKRATDRILAALWGSIGAGLILGMILGILGKLDFNTNFFNIGLCLAIGHAATAAMVQKKLRLFLCIEALCWAGCGVVCLFAAQYTAPLIIGVATFILLGLPAAVAIVIGKRKKTVKAK</sequence>
<feature type="transmembrane region" description="Helical" evidence="1">
    <location>
        <begin position="31"/>
        <end position="49"/>
    </location>
</feature>
<reference evidence="2" key="1">
    <citation type="submission" date="2012-01" db="EMBL/GenBank/DDBJ databases">
        <title>The Genome Sequence of Treponema denticola H-22.</title>
        <authorList>
            <consortium name="The Broad Institute Genome Sequencing Platform"/>
            <person name="Earl A."/>
            <person name="Ward D."/>
            <person name="Feldgarden M."/>
            <person name="Gevers D."/>
            <person name="Blanton J.M."/>
            <person name="Fenno C.J."/>
            <person name="Baranova O.V."/>
            <person name="Mathney J."/>
            <person name="Dewhirst F.E."/>
            <person name="Izard J."/>
            <person name="Young S.K."/>
            <person name="Zeng Q."/>
            <person name="Gargeya S."/>
            <person name="Fitzgerald M."/>
            <person name="Haas B."/>
            <person name="Abouelleil A."/>
            <person name="Alvarado L."/>
            <person name="Arachchi H.M."/>
            <person name="Berlin A."/>
            <person name="Chapman S.B."/>
            <person name="Gearin G."/>
            <person name="Goldberg J."/>
            <person name="Griggs A."/>
            <person name="Gujja S."/>
            <person name="Hansen M."/>
            <person name="Heiman D."/>
            <person name="Howarth C."/>
            <person name="Larimer J."/>
            <person name="Lui A."/>
            <person name="MacDonald P.J.P."/>
            <person name="McCowen C."/>
            <person name="Montmayeur A."/>
            <person name="Murphy C."/>
            <person name="Neiman D."/>
            <person name="Pearson M."/>
            <person name="Priest M."/>
            <person name="Roberts A."/>
            <person name="Saif S."/>
            <person name="Shea T."/>
            <person name="Sisk P."/>
            <person name="Stolte C."/>
            <person name="Sykes S."/>
            <person name="Wortman J."/>
            <person name="Nusbaum C."/>
            <person name="Birren B."/>
        </authorList>
    </citation>
    <scope>NUCLEOTIDE SEQUENCE [LARGE SCALE GENOMIC DNA]</scope>
    <source>
        <strain evidence="2">H-22</strain>
    </source>
</reference>
<evidence type="ECO:0000256" key="1">
    <source>
        <dbReference type="SAM" id="Phobius"/>
    </source>
</evidence>
<name>A0A0E2EKI1_TREDN</name>
<gene>
    <name evidence="2" type="ORF">HMPREF9726_00275</name>
</gene>
<keyword evidence="1" id="KW-0812">Transmembrane</keyword>
<evidence type="ECO:0000313" key="2">
    <source>
        <dbReference type="EMBL" id="EMB36083.1"/>
    </source>
</evidence>
<dbReference type="Proteomes" id="UP000011705">
    <property type="component" value="Chromosome"/>
</dbReference>
<feature type="transmembrane region" description="Helical" evidence="1">
    <location>
        <begin position="146"/>
        <end position="165"/>
    </location>
</feature>
<feature type="transmembrane region" description="Helical" evidence="1">
    <location>
        <begin position="95"/>
        <end position="115"/>
    </location>
</feature>